<name>A0ABS1WRK7_9GAMM</name>
<accession>A0ABS1WRK7</accession>
<keyword evidence="2" id="KW-1185">Reference proteome</keyword>
<keyword evidence="1" id="KW-0808">Transferase</keyword>
<protein>
    <submittedName>
        <fullName evidence="1">Nucleotidyl transferase AbiEii/AbiGii toxin family protein</fullName>
    </submittedName>
</protein>
<gene>
    <name evidence="1" type="ORF">JM946_02585</name>
</gene>
<dbReference type="Proteomes" id="UP000661077">
    <property type="component" value="Unassembled WGS sequence"/>
</dbReference>
<dbReference type="GO" id="GO:0016740">
    <property type="term" value="F:transferase activity"/>
    <property type="evidence" value="ECO:0007669"/>
    <property type="project" value="UniProtKB-KW"/>
</dbReference>
<comment type="caution">
    <text evidence="1">The sequence shown here is derived from an EMBL/GenBank/DDBJ whole genome shotgun (WGS) entry which is preliminary data.</text>
</comment>
<sequence length="206" mass="23045">MWRRTASSSSDSIVAEEITKDSEYKGTRILMDGRMDKVRLRIQIDFGVGDVMVPGPRIVEYPAYLASDTIHLLAYPIESAIAEKLQAMVALGSANSRVKDFYDVWMCSKHLDFEADALLNAIEATFNNRETPVPAEEFEALTASFAEQHRIQWNAFVKKLDEPGLANAFDGIVADIRTFAVPALRSLARGEKLMERWKAGEGWVTS</sequence>
<evidence type="ECO:0000313" key="1">
    <source>
        <dbReference type="EMBL" id="MBM0103608.1"/>
    </source>
</evidence>
<organism evidence="1 2">
    <name type="scientific">Steroidobacter gossypii</name>
    <dbReference type="NCBI Taxonomy" id="2805490"/>
    <lineage>
        <taxon>Bacteria</taxon>
        <taxon>Pseudomonadati</taxon>
        <taxon>Pseudomonadota</taxon>
        <taxon>Gammaproteobacteria</taxon>
        <taxon>Steroidobacterales</taxon>
        <taxon>Steroidobacteraceae</taxon>
        <taxon>Steroidobacter</taxon>
    </lineage>
</organism>
<dbReference type="InterPro" id="IPR014942">
    <property type="entry name" value="AbiEii"/>
</dbReference>
<proteinExistence type="predicted"/>
<evidence type="ECO:0000313" key="2">
    <source>
        <dbReference type="Proteomes" id="UP000661077"/>
    </source>
</evidence>
<dbReference type="RefSeq" id="WP_203165570.1">
    <property type="nucleotide sequence ID" value="NZ_JAEVLS010000001.1"/>
</dbReference>
<dbReference type="EMBL" id="JAEVLS010000001">
    <property type="protein sequence ID" value="MBM0103608.1"/>
    <property type="molecule type" value="Genomic_DNA"/>
</dbReference>
<dbReference type="Pfam" id="PF08843">
    <property type="entry name" value="AbiEii"/>
    <property type="match status" value="1"/>
</dbReference>
<reference evidence="1 2" key="1">
    <citation type="journal article" date="2021" name="Int. J. Syst. Evol. Microbiol.">
        <title>Steroidobacter gossypii sp. nov., isolated from soil of cotton cropping field.</title>
        <authorList>
            <person name="Huang R."/>
            <person name="Yang S."/>
            <person name="Zhen C."/>
            <person name="Liu W."/>
        </authorList>
    </citation>
    <scope>NUCLEOTIDE SEQUENCE [LARGE SCALE GENOMIC DNA]</scope>
    <source>
        <strain evidence="1 2">S1-65</strain>
    </source>
</reference>